<dbReference type="GO" id="GO:0003700">
    <property type="term" value="F:DNA-binding transcription factor activity"/>
    <property type="evidence" value="ECO:0007669"/>
    <property type="project" value="InterPro"/>
</dbReference>
<dbReference type="InterPro" id="IPR009057">
    <property type="entry name" value="Homeodomain-like_sf"/>
</dbReference>
<keyword evidence="3" id="KW-0804">Transcription</keyword>
<dbReference type="GO" id="GO:0043565">
    <property type="term" value="F:sequence-specific DNA binding"/>
    <property type="evidence" value="ECO:0007669"/>
    <property type="project" value="InterPro"/>
</dbReference>
<dbReference type="Gene3D" id="1.10.10.60">
    <property type="entry name" value="Homeodomain-like"/>
    <property type="match status" value="1"/>
</dbReference>
<dbReference type="PROSITE" id="PS01124">
    <property type="entry name" value="HTH_ARAC_FAMILY_2"/>
    <property type="match status" value="1"/>
</dbReference>
<dbReference type="Gene3D" id="2.60.120.10">
    <property type="entry name" value="Jelly Rolls"/>
    <property type="match status" value="1"/>
</dbReference>
<dbReference type="Pfam" id="PF02311">
    <property type="entry name" value="AraC_binding"/>
    <property type="match status" value="1"/>
</dbReference>
<evidence type="ECO:0000313" key="5">
    <source>
        <dbReference type="EMBL" id="PQJ74346.1"/>
    </source>
</evidence>
<name>A0A2S7WAA8_9FLAO</name>
<organism evidence="5 6">
    <name type="scientific">Polaribacter gangjinensis</name>
    <dbReference type="NCBI Taxonomy" id="574710"/>
    <lineage>
        <taxon>Bacteria</taxon>
        <taxon>Pseudomonadati</taxon>
        <taxon>Bacteroidota</taxon>
        <taxon>Flavobacteriia</taxon>
        <taxon>Flavobacteriales</taxon>
        <taxon>Flavobacteriaceae</taxon>
    </lineage>
</organism>
<keyword evidence="6" id="KW-1185">Reference proteome</keyword>
<keyword evidence="1" id="KW-0805">Transcription regulation</keyword>
<dbReference type="Pfam" id="PF12833">
    <property type="entry name" value="HTH_18"/>
    <property type="match status" value="1"/>
</dbReference>
<evidence type="ECO:0000313" key="6">
    <source>
        <dbReference type="Proteomes" id="UP000237608"/>
    </source>
</evidence>
<feature type="domain" description="HTH araC/xylS-type" evidence="4">
    <location>
        <begin position="168"/>
        <end position="268"/>
    </location>
</feature>
<dbReference type="InterPro" id="IPR018060">
    <property type="entry name" value="HTH_AraC"/>
</dbReference>
<dbReference type="EMBL" id="MSCL01000001">
    <property type="protein sequence ID" value="PQJ74346.1"/>
    <property type="molecule type" value="Genomic_DNA"/>
</dbReference>
<dbReference type="PANTHER" id="PTHR43280:SF32">
    <property type="entry name" value="TRANSCRIPTIONAL REGULATORY PROTEIN"/>
    <property type="match status" value="1"/>
</dbReference>
<dbReference type="InterPro" id="IPR037923">
    <property type="entry name" value="HTH-like"/>
</dbReference>
<evidence type="ECO:0000256" key="1">
    <source>
        <dbReference type="ARBA" id="ARBA00023015"/>
    </source>
</evidence>
<reference evidence="5 6" key="1">
    <citation type="submission" date="2016-12" db="EMBL/GenBank/DDBJ databases">
        <title>Trade-off between light-utilization and light-protection in marine flavobacteria.</title>
        <authorList>
            <person name="Kumagai Y."/>
            <person name="Yoshizawa S."/>
            <person name="Kogure K."/>
            <person name="Iwasaki W."/>
        </authorList>
    </citation>
    <scope>NUCLEOTIDE SEQUENCE [LARGE SCALE GENOMIC DNA]</scope>
    <source>
        <strain evidence="5 6">KCTC 22729</strain>
    </source>
</reference>
<sequence length="271" mass="31558">MHKEIEIKNKISFENTIKIAPFDVAKRYTKPHVHNKYLEIVFFSKGSGFHYLDSKPFEITTPILFFIHKNQVHHWEIDSIPEGFVFIIKESFLENLVDNTILFQLQKIKTLNEVHIDENDEIIPSLFKMLTSEMKQHPVNFEVIESGIKAILSKIIQYSQTVLTVSQPSIEQQFLQLLSENLVNNVAFYAEKLHTSSQNLNAICQKSFQKSASEVVADWIVKEIKRKLLYTSKNISDIAFDLNFKDTSNFTKFFKRHTKTTPLQFKKTAVL</sequence>
<dbReference type="PANTHER" id="PTHR43280">
    <property type="entry name" value="ARAC-FAMILY TRANSCRIPTIONAL REGULATOR"/>
    <property type="match status" value="1"/>
</dbReference>
<accession>A0A2S7WAA8</accession>
<dbReference type="Proteomes" id="UP000237608">
    <property type="component" value="Unassembled WGS sequence"/>
</dbReference>
<dbReference type="RefSeq" id="WP_105045492.1">
    <property type="nucleotide sequence ID" value="NZ_CP150662.1"/>
</dbReference>
<dbReference type="AlphaFoldDB" id="A0A2S7WAA8"/>
<dbReference type="SMART" id="SM00342">
    <property type="entry name" value="HTH_ARAC"/>
    <property type="match status" value="1"/>
</dbReference>
<gene>
    <name evidence="5" type="ORF">BTO13_03235</name>
</gene>
<dbReference type="InterPro" id="IPR014710">
    <property type="entry name" value="RmlC-like_jellyroll"/>
</dbReference>
<dbReference type="SUPFAM" id="SSF51215">
    <property type="entry name" value="Regulatory protein AraC"/>
    <property type="match status" value="1"/>
</dbReference>
<dbReference type="InterPro" id="IPR003313">
    <property type="entry name" value="AraC-bd"/>
</dbReference>
<proteinExistence type="predicted"/>
<evidence type="ECO:0000259" key="4">
    <source>
        <dbReference type="PROSITE" id="PS01124"/>
    </source>
</evidence>
<evidence type="ECO:0000256" key="3">
    <source>
        <dbReference type="ARBA" id="ARBA00023163"/>
    </source>
</evidence>
<evidence type="ECO:0000256" key="2">
    <source>
        <dbReference type="ARBA" id="ARBA00023125"/>
    </source>
</evidence>
<comment type="caution">
    <text evidence="5">The sequence shown here is derived from an EMBL/GenBank/DDBJ whole genome shotgun (WGS) entry which is preliminary data.</text>
</comment>
<dbReference type="SUPFAM" id="SSF46689">
    <property type="entry name" value="Homeodomain-like"/>
    <property type="match status" value="1"/>
</dbReference>
<keyword evidence="2" id="KW-0238">DNA-binding</keyword>
<protein>
    <submittedName>
        <fullName evidence="5">AraC family transcriptional regulator</fullName>
    </submittedName>
</protein>
<dbReference type="OrthoDB" id="1096411at2"/>